<accession>A0A3Q7EVV2</accession>
<dbReference type="Proteomes" id="UP000004994">
    <property type="component" value="Chromosome 2"/>
</dbReference>
<dbReference type="InParanoid" id="A0A3Q7EVV2"/>
<evidence type="ECO:0000313" key="4">
    <source>
        <dbReference type="Proteomes" id="UP000004994"/>
    </source>
</evidence>
<keyword evidence="4" id="KW-1185">Reference proteome</keyword>
<reference evidence="3" key="2">
    <citation type="submission" date="2019-01" db="UniProtKB">
        <authorList>
            <consortium name="EnsemblPlants"/>
        </authorList>
    </citation>
    <scope>IDENTIFICATION</scope>
    <source>
        <strain evidence="3">cv. Heinz 1706</strain>
    </source>
</reference>
<keyword evidence="2" id="KW-1133">Transmembrane helix</keyword>
<protein>
    <submittedName>
        <fullName evidence="3">Uncharacterized protein</fullName>
    </submittedName>
</protein>
<feature type="region of interest" description="Disordered" evidence="1">
    <location>
        <begin position="32"/>
        <end position="52"/>
    </location>
</feature>
<dbReference type="PaxDb" id="4081-Solyc02g020870.1.1"/>
<evidence type="ECO:0000313" key="3">
    <source>
        <dbReference type="EnsemblPlants" id="Solyc02g020870.1.1.1"/>
    </source>
</evidence>
<proteinExistence type="predicted"/>
<organism evidence="3">
    <name type="scientific">Solanum lycopersicum</name>
    <name type="common">Tomato</name>
    <name type="synonym">Lycopersicon esculentum</name>
    <dbReference type="NCBI Taxonomy" id="4081"/>
    <lineage>
        <taxon>Eukaryota</taxon>
        <taxon>Viridiplantae</taxon>
        <taxon>Streptophyta</taxon>
        <taxon>Embryophyta</taxon>
        <taxon>Tracheophyta</taxon>
        <taxon>Spermatophyta</taxon>
        <taxon>Magnoliopsida</taxon>
        <taxon>eudicotyledons</taxon>
        <taxon>Gunneridae</taxon>
        <taxon>Pentapetalae</taxon>
        <taxon>asterids</taxon>
        <taxon>lamiids</taxon>
        <taxon>Solanales</taxon>
        <taxon>Solanaceae</taxon>
        <taxon>Solanoideae</taxon>
        <taxon>Solaneae</taxon>
        <taxon>Solanum</taxon>
        <taxon>Solanum subgen. Lycopersicon</taxon>
    </lineage>
</organism>
<keyword evidence="2" id="KW-0472">Membrane</keyword>
<dbReference type="AlphaFoldDB" id="A0A3Q7EVV2"/>
<sequence length="88" mass="9977">MAPIAKKKPVEKSPATKLTRIAEKSHVELNAQDKKKITKNSSAAAGSRKKKRSKKFKLLVVIFFLVNYQSMSYLNELRLLPYSLSLNL</sequence>
<name>A0A3Q7EVV2_SOLLC</name>
<feature type="transmembrane region" description="Helical" evidence="2">
    <location>
        <begin position="56"/>
        <end position="74"/>
    </location>
</feature>
<keyword evidence="2" id="KW-0812">Transmembrane</keyword>
<dbReference type="EnsemblPlants" id="Solyc02g020870.1.1">
    <property type="protein sequence ID" value="Solyc02g020870.1.1.1"/>
    <property type="gene ID" value="Solyc02g020870.1"/>
</dbReference>
<reference evidence="3" key="1">
    <citation type="journal article" date="2012" name="Nature">
        <title>The tomato genome sequence provides insights into fleshy fruit evolution.</title>
        <authorList>
            <consortium name="Tomato Genome Consortium"/>
        </authorList>
    </citation>
    <scope>NUCLEOTIDE SEQUENCE [LARGE SCALE GENOMIC DNA]</scope>
    <source>
        <strain evidence="3">cv. Heinz 1706</strain>
    </source>
</reference>
<evidence type="ECO:0000256" key="2">
    <source>
        <dbReference type="SAM" id="Phobius"/>
    </source>
</evidence>
<evidence type="ECO:0000256" key="1">
    <source>
        <dbReference type="SAM" id="MobiDB-lite"/>
    </source>
</evidence>
<dbReference type="Gramene" id="Solyc02g020870.1.1">
    <property type="protein sequence ID" value="Solyc02g020870.1.1.1"/>
    <property type="gene ID" value="Solyc02g020870.1"/>
</dbReference>